<evidence type="ECO:0000256" key="4">
    <source>
        <dbReference type="SAM" id="Phobius"/>
    </source>
</evidence>
<feature type="transmembrane region" description="Helical" evidence="4">
    <location>
        <begin position="226"/>
        <end position="244"/>
    </location>
</feature>
<dbReference type="InterPro" id="IPR038158">
    <property type="entry name" value="H-NOX_domain_sf"/>
</dbReference>
<feature type="domain" description="Methyl-accepting transducer" evidence="5">
    <location>
        <begin position="312"/>
        <end position="569"/>
    </location>
</feature>
<reference evidence="7" key="1">
    <citation type="submission" date="2016-10" db="EMBL/GenBank/DDBJ databases">
        <authorList>
            <person name="Varghese N."/>
            <person name="Submissions S."/>
        </authorList>
    </citation>
    <scope>NUCLEOTIDE SEQUENCE [LARGE SCALE GENOMIC DNA]</scope>
    <source>
        <strain evidence="7">DSM 23256</strain>
    </source>
</reference>
<evidence type="ECO:0000256" key="2">
    <source>
        <dbReference type="PROSITE-ProRule" id="PRU00284"/>
    </source>
</evidence>
<gene>
    <name evidence="6" type="ORF">SAMN05660235_02137</name>
</gene>
<dbReference type="AlphaFoldDB" id="A0A1G7MGA8"/>
<dbReference type="InterPro" id="IPR004089">
    <property type="entry name" value="MCPsignal_dom"/>
</dbReference>
<feature type="coiled-coil region" evidence="3">
    <location>
        <begin position="352"/>
        <end position="379"/>
    </location>
</feature>
<dbReference type="Gene3D" id="3.90.1520.10">
    <property type="entry name" value="H-NOX domain"/>
    <property type="match status" value="1"/>
</dbReference>
<dbReference type="PANTHER" id="PTHR32089">
    <property type="entry name" value="METHYL-ACCEPTING CHEMOTAXIS PROTEIN MCPB"/>
    <property type="match status" value="1"/>
</dbReference>
<proteinExistence type="predicted"/>
<evidence type="ECO:0000259" key="5">
    <source>
        <dbReference type="PROSITE" id="PS50111"/>
    </source>
</evidence>
<dbReference type="EMBL" id="FNBU01000017">
    <property type="protein sequence ID" value="SDF60741.1"/>
    <property type="molecule type" value="Genomic_DNA"/>
</dbReference>
<dbReference type="STRING" id="1123285.SAMN05660235_02137"/>
<evidence type="ECO:0000313" key="7">
    <source>
        <dbReference type="Proteomes" id="UP000243333"/>
    </source>
</evidence>
<dbReference type="OrthoDB" id="1660488at2"/>
<evidence type="ECO:0000313" key="6">
    <source>
        <dbReference type="EMBL" id="SDF60741.1"/>
    </source>
</evidence>
<evidence type="ECO:0000256" key="1">
    <source>
        <dbReference type="ARBA" id="ARBA00023224"/>
    </source>
</evidence>
<dbReference type="Pfam" id="PF00015">
    <property type="entry name" value="MCPsignal"/>
    <property type="match status" value="1"/>
</dbReference>
<organism evidence="6 7">
    <name type="scientific">Sporolituus thermophilus DSM 23256</name>
    <dbReference type="NCBI Taxonomy" id="1123285"/>
    <lineage>
        <taxon>Bacteria</taxon>
        <taxon>Bacillati</taxon>
        <taxon>Bacillota</taxon>
        <taxon>Negativicutes</taxon>
        <taxon>Selenomonadales</taxon>
        <taxon>Sporomusaceae</taxon>
        <taxon>Sporolituus</taxon>
    </lineage>
</organism>
<keyword evidence="4" id="KW-1133">Transmembrane helix</keyword>
<keyword evidence="1 2" id="KW-0807">Transducer</keyword>
<dbReference type="PANTHER" id="PTHR32089:SF112">
    <property type="entry name" value="LYSOZYME-LIKE PROTEIN-RELATED"/>
    <property type="match status" value="1"/>
</dbReference>
<dbReference type="InterPro" id="IPR024096">
    <property type="entry name" value="NO_sig/Golgi_transp_ligand-bd"/>
</dbReference>
<sequence>MKGTVVGTWVNTARNVWGEDLAAEAMEHVGWPRDKIFLPTEEVADEQPKKFAAYIAAKTGQPEEAVWLAIGKDNIRTFSQAYPAFFRQENLYSFLRSMYDVHVVMVRRIPGANPPELLISPVSEYEAVLSYRSKRGMFGYLKGLLAGAAEYFKEDITTEILEASPEHMKIKIRFPRPITHTVRYRLNEWLSLGIIRRLAGKIGLAAAAITLAVVAGLNLVGLSVPWWTALASGAGAGIGAALLLRPFTMVMDEIKGLQQHRYFTETKIKSGDEFETVLDMLAAYKQQVKSDFTGFKGIADEMNKYADDFNGLADRMRATSEDISGVVNDVAAAATSQAQETEGAVVILNGNLETLRSVVDEQSRNKERLEAAVSEINKGFAEVESSSNKLAHSLERFADVKDSAAKLQAQASKINEITGLVAAIAGQTNLLALNAAIEAARAGEQGRGFAVVAEEVRKLAEQSHHHSDSISRDLKVLMEIISSVVALIEEEYAVLDAESRQLREVVAGNIRHVENIHRVAENIVEMAGKLEQEMAGLNQVYGKIESLAAISEENSAASEEVSAAVQVYNDKLQDMMDKIREFKTVIQHFSEDMNVYRT</sequence>
<keyword evidence="3" id="KW-0175">Coiled coil</keyword>
<dbReference type="PROSITE" id="PS50111">
    <property type="entry name" value="CHEMOTAXIS_TRANSDUC_2"/>
    <property type="match status" value="1"/>
</dbReference>
<dbReference type="GO" id="GO:0016020">
    <property type="term" value="C:membrane"/>
    <property type="evidence" value="ECO:0007669"/>
    <property type="project" value="InterPro"/>
</dbReference>
<dbReference type="SMART" id="SM00283">
    <property type="entry name" value="MA"/>
    <property type="match status" value="1"/>
</dbReference>
<dbReference type="RefSeq" id="WP_093690709.1">
    <property type="nucleotide sequence ID" value="NZ_FNBU01000017.1"/>
</dbReference>
<dbReference type="GO" id="GO:0007165">
    <property type="term" value="P:signal transduction"/>
    <property type="evidence" value="ECO:0007669"/>
    <property type="project" value="UniProtKB-KW"/>
</dbReference>
<dbReference type="InterPro" id="IPR011644">
    <property type="entry name" value="Heme_NO-bd"/>
</dbReference>
<keyword evidence="4" id="KW-0472">Membrane</keyword>
<dbReference type="Gene3D" id="1.10.287.950">
    <property type="entry name" value="Methyl-accepting chemotaxis protein"/>
    <property type="match status" value="1"/>
</dbReference>
<dbReference type="Proteomes" id="UP000243333">
    <property type="component" value="Unassembled WGS sequence"/>
</dbReference>
<keyword evidence="4" id="KW-0812">Transmembrane</keyword>
<accession>A0A1G7MGA8</accession>
<evidence type="ECO:0000256" key="3">
    <source>
        <dbReference type="SAM" id="Coils"/>
    </source>
</evidence>
<feature type="transmembrane region" description="Helical" evidence="4">
    <location>
        <begin position="202"/>
        <end position="220"/>
    </location>
</feature>
<dbReference type="Pfam" id="PF07700">
    <property type="entry name" value="HNOB"/>
    <property type="match status" value="1"/>
</dbReference>
<dbReference type="SUPFAM" id="SSF111126">
    <property type="entry name" value="Ligand-binding domain in the NO signalling and Golgi transport"/>
    <property type="match status" value="1"/>
</dbReference>
<protein>
    <submittedName>
        <fullName evidence="6">Methyl-accepting chemotaxis protein</fullName>
    </submittedName>
</protein>
<dbReference type="GO" id="GO:0020037">
    <property type="term" value="F:heme binding"/>
    <property type="evidence" value="ECO:0007669"/>
    <property type="project" value="InterPro"/>
</dbReference>
<dbReference type="SUPFAM" id="SSF58104">
    <property type="entry name" value="Methyl-accepting chemotaxis protein (MCP) signaling domain"/>
    <property type="match status" value="1"/>
</dbReference>
<keyword evidence="7" id="KW-1185">Reference proteome</keyword>
<name>A0A1G7MGA8_9FIRM</name>